<evidence type="ECO:0000313" key="2">
    <source>
        <dbReference type="EMBL" id="KAK9702711.1"/>
    </source>
</evidence>
<feature type="domain" description="CHK kinase-like" evidence="1">
    <location>
        <begin position="134"/>
        <end position="325"/>
    </location>
</feature>
<evidence type="ECO:0000313" key="3">
    <source>
        <dbReference type="Proteomes" id="UP001458880"/>
    </source>
</evidence>
<dbReference type="InterPro" id="IPR015897">
    <property type="entry name" value="CHK_kinase-like"/>
</dbReference>
<reference evidence="2 3" key="1">
    <citation type="journal article" date="2024" name="BMC Genomics">
        <title>De novo assembly and annotation of Popillia japonica's genome with initial clues to its potential as an invasive pest.</title>
        <authorList>
            <person name="Cucini C."/>
            <person name="Boschi S."/>
            <person name="Funari R."/>
            <person name="Cardaioli E."/>
            <person name="Iannotti N."/>
            <person name="Marturano G."/>
            <person name="Paoli F."/>
            <person name="Bruttini M."/>
            <person name="Carapelli A."/>
            <person name="Frati F."/>
            <person name="Nardi F."/>
        </authorList>
    </citation>
    <scope>NUCLEOTIDE SEQUENCE [LARGE SCALE GENOMIC DNA]</scope>
    <source>
        <strain evidence="2">DMR45628</strain>
    </source>
</reference>
<dbReference type="SMART" id="SM00587">
    <property type="entry name" value="CHK"/>
    <property type="match status" value="1"/>
</dbReference>
<keyword evidence="2" id="KW-0418">Kinase</keyword>
<evidence type="ECO:0000259" key="1">
    <source>
        <dbReference type="SMART" id="SM00587"/>
    </source>
</evidence>
<dbReference type="Gene3D" id="3.90.1200.10">
    <property type="match status" value="1"/>
</dbReference>
<accession>A0AAW1JFZ0</accession>
<dbReference type="EMBL" id="JASPKY010000385">
    <property type="protein sequence ID" value="KAK9702711.1"/>
    <property type="molecule type" value="Genomic_DNA"/>
</dbReference>
<name>A0AAW1JFZ0_POPJA</name>
<keyword evidence="3" id="KW-1185">Reference proteome</keyword>
<comment type="caution">
    <text evidence="2">The sequence shown here is derived from an EMBL/GenBank/DDBJ whole genome shotgun (WGS) entry which is preliminary data.</text>
</comment>
<dbReference type="PANTHER" id="PTHR11012:SF55">
    <property type="entry name" value="BHLH DOMAIN-CONTAINING PROTEIN"/>
    <property type="match status" value="1"/>
</dbReference>
<dbReference type="InterPro" id="IPR011009">
    <property type="entry name" value="Kinase-like_dom_sf"/>
</dbReference>
<keyword evidence="2" id="KW-0808">Transferase</keyword>
<dbReference type="Pfam" id="PF02958">
    <property type="entry name" value="EcKL"/>
    <property type="match status" value="1"/>
</dbReference>
<dbReference type="SUPFAM" id="SSF56112">
    <property type="entry name" value="Protein kinase-like (PK-like)"/>
    <property type="match status" value="1"/>
</dbReference>
<protein>
    <submittedName>
        <fullName evidence="2">Ecdysteroid kinase-like family</fullName>
    </submittedName>
</protein>
<dbReference type="Proteomes" id="UP001458880">
    <property type="component" value="Unassembled WGS sequence"/>
</dbReference>
<dbReference type="InterPro" id="IPR004119">
    <property type="entry name" value="EcKL"/>
</dbReference>
<proteinExistence type="predicted"/>
<sequence>MSIEIKQLQPLVKSYLKPGQKFVSYECKSLLSTGENYGSTMLSILIKISNEDGKEETIPCIGKTVPPSQFLWDFFNTKNTFKKEIAVYNTIVPELNKFGNELGIDCLMDFFAKCAGARLSLDPKSEEVDADAFIILENLKTQGYESCDRLIGFNEDCTKLLLGDLATMHAATIAYRLAKPDEFKTKVLPHLKRQYAFDPPDDVINDIMKSWQKAAGKNPKCIPYLGKIEEAVRNIRYYLDNPPKGKDMFATMTHNDYWVNNTLIKFVDGKPVKNAMVDFQIMEFGSLAHDVIFFLYSSVELSLLERKVDEFIQLYYEKFIQNLVRLKCDIIQYSYEAMLEEFALIANRAQFTHILYMLTPILTAKGKAADLSDFGYSNFILNEDLLHENYFKRLHYVVLDFVRKGWI</sequence>
<organism evidence="2 3">
    <name type="scientific">Popillia japonica</name>
    <name type="common">Japanese beetle</name>
    <dbReference type="NCBI Taxonomy" id="7064"/>
    <lineage>
        <taxon>Eukaryota</taxon>
        <taxon>Metazoa</taxon>
        <taxon>Ecdysozoa</taxon>
        <taxon>Arthropoda</taxon>
        <taxon>Hexapoda</taxon>
        <taxon>Insecta</taxon>
        <taxon>Pterygota</taxon>
        <taxon>Neoptera</taxon>
        <taxon>Endopterygota</taxon>
        <taxon>Coleoptera</taxon>
        <taxon>Polyphaga</taxon>
        <taxon>Scarabaeiformia</taxon>
        <taxon>Scarabaeidae</taxon>
        <taxon>Rutelinae</taxon>
        <taxon>Popillia</taxon>
    </lineage>
</organism>
<dbReference type="PANTHER" id="PTHR11012">
    <property type="entry name" value="PROTEIN KINASE-LIKE DOMAIN-CONTAINING"/>
    <property type="match status" value="1"/>
</dbReference>
<dbReference type="AlphaFoldDB" id="A0AAW1JFZ0"/>
<gene>
    <name evidence="2" type="ORF">QE152_g29764</name>
</gene>
<dbReference type="GO" id="GO:0016301">
    <property type="term" value="F:kinase activity"/>
    <property type="evidence" value="ECO:0007669"/>
    <property type="project" value="UniProtKB-KW"/>
</dbReference>